<evidence type="ECO:0008006" key="4">
    <source>
        <dbReference type="Google" id="ProtNLM"/>
    </source>
</evidence>
<evidence type="ECO:0000313" key="2">
    <source>
        <dbReference type="EMBL" id="MDQ0227933.1"/>
    </source>
</evidence>
<feature type="transmembrane region" description="Helical" evidence="1">
    <location>
        <begin position="32"/>
        <end position="51"/>
    </location>
</feature>
<comment type="caution">
    <text evidence="2">The sequence shown here is derived from an EMBL/GenBank/DDBJ whole genome shotgun (WGS) entry which is preliminary data.</text>
</comment>
<keyword evidence="3" id="KW-1185">Reference proteome</keyword>
<organism evidence="2 3">
    <name type="scientific">Metabacillus niabensis</name>
    <dbReference type="NCBI Taxonomy" id="324854"/>
    <lineage>
        <taxon>Bacteria</taxon>
        <taxon>Bacillati</taxon>
        <taxon>Bacillota</taxon>
        <taxon>Bacilli</taxon>
        <taxon>Bacillales</taxon>
        <taxon>Bacillaceae</taxon>
        <taxon>Metabacillus</taxon>
    </lineage>
</organism>
<evidence type="ECO:0000256" key="1">
    <source>
        <dbReference type="SAM" id="Phobius"/>
    </source>
</evidence>
<keyword evidence="1" id="KW-1133">Transmembrane helix</keyword>
<feature type="transmembrane region" description="Helical" evidence="1">
    <location>
        <begin position="6"/>
        <end position="25"/>
    </location>
</feature>
<keyword evidence="1" id="KW-0812">Transmembrane</keyword>
<protein>
    <recommendedName>
        <fullName evidence="4">DUF5668 domain-containing protein</fullName>
    </recommendedName>
</protein>
<accession>A0ABT9Z6Q3</accession>
<reference evidence="2 3" key="1">
    <citation type="submission" date="2023-07" db="EMBL/GenBank/DDBJ databases">
        <title>Genomic Encyclopedia of Type Strains, Phase IV (KMG-IV): sequencing the most valuable type-strain genomes for metagenomic binning, comparative biology and taxonomic classification.</title>
        <authorList>
            <person name="Goeker M."/>
        </authorList>
    </citation>
    <scope>NUCLEOTIDE SEQUENCE [LARGE SCALE GENOMIC DNA]</scope>
    <source>
        <strain evidence="2 3">DSM 17723</strain>
    </source>
</reference>
<keyword evidence="1" id="KW-0472">Membrane</keyword>
<sequence>MLKNIIGTILILISFAVSGINWLYLEPRGMEVIPYWILFVSALGGGFIKYYKTNQENTNENSSGKNGKLRKFGKMVDYLIDALSGHIDSDETEQRIDKRPKK</sequence>
<dbReference type="Proteomes" id="UP001232245">
    <property type="component" value="Unassembled WGS sequence"/>
</dbReference>
<name>A0ABT9Z6Q3_9BACI</name>
<proteinExistence type="predicted"/>
<evidence type="ECO:0000313" key="3">
    <source>
        <dbReference type="Proteomes" id="UP001232245"/>
    </source>
</evidence>
<dbReference type="RefSeq" id="WP_174880624.1">
    <property type="nucleotide sequence ID" value="NZ_CADEPK010000221.1"/>
</dbReference>
<dbReference type="EMBL" id="JAUSTZ010000012">
    <property type="protein sequence ID" value="MDQ0227933.1"/>
    <property type="molecule type" value="Genomic_DNA"/>
</dbReference>
<gene>
    <name evidence="2" type="ORF">J2S02_004280</name>
</gene>